<dbReference type="InterPro" id="IPR003439">
    <property type="entry name" value="ABC_transporter-like_ATP-bd"/>
</dbReference>
<dbReference type="PROSITE" id="PS50893">
    <property type="entry name" value="ABC_TRANSPORTER_2"/>
    <property type="match status" value="1"/>
</dbReference>
<dbReference type="AlphaFoldDB" id="A0A381V3J7"/>
<keyword evidence="1" id="KW-0813">Transport</keyword>
<dbReference type="InterPro" id="IPR003593">
    <property type="entry name" value="AAA+_ATPase"/>
</dbReference>
<dbReference type="EMBL" id="UINC01007761">
    <property type="protein sequence ID" value="SVA34959.1"/>
    <property type="molecule type" value="Genomic_DNA"/>
</dbReference>
<dbReference type="InterPro" id="IPR027417">
    <property type="entry name" value="P-loop_NTPase"/>
</dbReference>
<dbReference type="PANTHER" id="PTHR42939:SF1">
    <property type="entry name" value="ABC TRANSPORTER ATP-BINDING PROTEIN ALBC-RELATED"/>
    <property type="match status" value="1"/>
</dbReference>
<feature type="domain" description="ABC transporter" evidence="4">
    <location>
        <begin position="2"/>
        <end position="232"/>
    </location>
</feature>
<dbReference type="GO" id="GO:0016887">
    <property type="term" value="F:ATP hydrolysis activity"/>
    <property type="evidence" value="ECO:0007669"/>
    <property type="project" value="InterPro"/>
</dbReference>
<proteinExistence type="predicted"/>
<dbReference type="PANTHER" id="PTHR42939">
    <property type="entry name" value="ABC TRANSPORTER ATP-BINDING PROTEIN ALBC-RELATED"/>
    <property type="match status" value="1"/>
</dbReference>
<evidence type="ECO:0000256" key="3">
    <source>
        <dbReference type="ARBA" id="ARBA00022840"/>
    </source>
</evidence>
<evidence type="ECO:0000256" key="1">
    <source>
        <dbReference type="ARBA" id="ARBA00022448"/>
    </source>
</evidence>
<dbReference type="SUPFAM" id="SSF52540">
    <property type="entry name" value="P-loop containing nucleoside triphosphate hydrolases"/>
    <property type="match status" value="1"/>
</dbReference>
<name>A0A381V3J7_9ZZZZ</name>
<accession>A0A381V3J7</accession>
<evidence type="ECO:0000256" key="2">
    <source>
        <dbReference type="ARBA" id="ARBA00022741"/>
    </source>
</evidence>
<reference evidence="5" key="1">
    <citation type="submission" date="2018-05" db="EMBL/GenBank/DDBJ databases">
        <authorList>
            <person name="Lanie J.A."/>
            <person name="Ng W.-L."/>
            <person name="Kazmierczak K.M."/>
            <person name="Andrzejewski T.M."/>
            <person name="Davidsen T.M."/>
            <person name="Wayne K.J."/>
            <person name="Tettelin H."/>
            <person name="Glass J.I."/>
            <person name="Rusch D."/>
            <person name="Podicherti R."/>
            <person name="Tsui H.-C.T."/>
            <person name="Winkler M.E."/>
        </authorList>
    </citation>
    <scope>NUCLEOTIDE SEQUENCE</scope>
</reference>
<dbReference type="CDD" id="cd03230">
    <property type="entry name" value="ABC_DR_subfamily_A"/>
    <property type="match status" value="1"/>
</dbReference>
<keyword evidence="3" id="KW-0067">ATP-binding</keyword>
<dbReference type="PROSITE" id="PS00211">
    <property type="entry name" value="ABC_TRANSPORTER_1"/>
    <property type="match status" value="1"/>
</dbReference>
<dbReference type="Gene3D" id="3.40.50.300">
    <property type="entry name" value="P-loop containing nucleotide triphosphate hydrolases"/>
    <property type="match status" value="1"/>
</dbReference>
<keyword evidence="2" id="KW-0547">Nucleotide-binding</keyword>
<evidence type="ECO:0000313" key="5">
    <source>
        <dbReference type="EMBL" id="SVA34959.1"/>
    </source>
</evidence>
<dbReference type="InterPro" id="IPR051782">
    <property type="entry name" value="ABC_Transporter_VariousFunc"/>
</dbReference>
<protein>
    <recommendedName>
        <fullName evidence="4">ABC transporter domain-containing protein</fullName>
    </recommendedName>
</protein>
<dbReference type="SMART" id="SM00382">
    <property type="entry name" value="AAA"/>
    <property type="match status" value="1"/>
</dbReference>
<dbReference type="GO" id="GO:0005524">
    <property type="term" value="F:ATP binding"/>
    <property type="evidence" value="ECO:0007669"/>
    <property type="project" value="UniProtKB-KW"/>
</dbReference>
<gene>
    <name evidence="5" type="ORF">METZ01_LOCUS87813</name>
</gene>
<sequence>MIQVNGLTKYYGNRPAAKDISFEVEAGEVFGLLGTNGAGKSTTIKMMCGLLKPTRGAVRIGGVDLKKTPLKAKSMMGYLPENPLIYDRLTGAETLELIGKLRKLSNKLIQQRIKYYASSLGLGEQIHHEVGTYSKGMRQKLAIAMTLIHDPEIVLLDEPASGLDPRYTKQLKDWIKNLAANGRTVLLSTHIIEMAESLCTKVGIIDQGKLLAIGTVNEIRMSTGANNLEDAFIRLIGVSD</sequence>
<evidence type="ECO:0000259" key="4">
    <source>
        <dbReference type="PROSITE" id="PS50893"/>
    </source>
</evidence>
<organism evidence="5">
    <name type="scientific">marine metagenome</name>
    <dbReference type="NCBI Taxonomy" id="408172"/>
    <lineage>
        <taxon>unclassified sequences</taxon>
        <taxon>metagenomes</taxon>
        <taxon>ecological metagenomes</taxon>
    </lineage>
</organism>
<dbReference type="Pfam" id="PF00005">
    <property type="entry name" value="ABC_tran"/>
    <property type="match status" value="1"/>
</dbReference>
<dbReference type="InterPro" id="IPR017871">
    <property type="entry name" value="ABC_transporter-like_CS"/>
</dbReference>